<dbReference type="InterPro" id="IPR040442">
    <property type="entry name" value="Pyrv_kinase-like_dom_sf"/>
</dbReference>
<feature type="region of interest" description="Disordered" evidence="4">
    <location>
        <begin position="1"/>
        <end position="25"/>
    </location>
</feature>
<dbReference type="Gene3D" id="3.20.20.60">
    <property type="entry name" value="Phosphoenolpyruvate-binding domains"/>
    <property type="match status" value="1"/>
</dbReference>
<name>A0A1I4EKH4_9HYPH</name>
<proteinExistence type="inferred from homology"/>
<dbReference type="EMBL" id="FOSL01000026">
    <property type="protein sequence ID" value="SFL05057.1"/>
    <property type="molecule type" value="Genomic_DNA"/>
</dbReference>
<evidence type="ECO:0000256" key="2">
    <source>
        <dbReference type="ARBA" id="ARBA00024063"/>
    </source>
</evidence>
<comment type="similarity">
    <text evidence="3">Belongs to the isocitrate lyase/PEP mutase superfamily. PEP mutase family.</text>
</comment>
<dbReference type="NCBIfam" id="TIGR02320">
    <property type="entry name" value="PEP_mutase"/>
    <property type="match status" value="1"/>
</dbReference>
<dbReference type="InterPro" id="IPR039556">
    <property type="entry name" value="ICL/PEPM"/>
</dbReference>
<protein>
    <recommendedName>
        <fullName evidence="2">phosphoenolpyruvate mutase</fullName>
        <ecNumber evidence="2">5.4.2.9</ecNumber>
    </recommendedName>
</protein>
<keyword evidence="6" id="KW-1185">Reference proteome</keyword>
<evidence type="ECO:0000256" key="3">
    <source>
        <dbReference type="ARBA" id="ARBA00038455"/>
    </source>
</evidence>
<dbReference type="Proteomes" id="UP000323300">
    <property type="component" value="Unassembled WGS sequence"/>
</dbReference>
<dbReference type="Pfam" id="PF13714">
    <property type="entry name" value="PEP_mutase"/>
    <property type="match status" value="1"/>
</dbReference>
<evidence type="ECO:0000313" key="5">
    <source>
        <dbReference type="EMBL" id="SFL05057.1"/>
    </source>
</evidence>
<dbReference type="InterPro" id="IPR015813">
    <property type="entry name" value="Pyrv/PenolPyrv_kinase-like_dom"/>
</dbReference>
<gene>
    <name evidence="5" type="ORF">SAMN04488498_12659</name>
</gene>
<dbReference type="PANTHER" id="PTHR42905">
    <property type="entry name" value="PHOSPHOENOLPYRUVATE CARBOXYLASE"/>
    <property type="match status" value="1"/>
</dbReference>
<accession>A0A1I4EKH4</accession>
<dbReference type="CDD" id="cd00377">
    <property type="entry name" value="ICL_PEPM"/>
    <property type="match status" value="1"/>
</dbReference>
<evidence type="ECO:0000313" key="6">
    <source>
        <dbReference type="Proteomes" id="UP000323300"/>
    </source>
</evidence>
<dbReference type="OrthoDB" id="9771433at2"/>
<dbReference type="InterPro" id="IPR012698">
    <property type="entry name" value="PEnolPyrv_PMutase_core"/>
</dbReference>
<dbReference type="AlphaFoldDB" id="A0A1I4EKH4"/>
<dbReference type="GO" id="GO:0050188">
    <property type="term" value="F:phosphoenolpyruvate mutase activity"/>
    <property type="evidence" value="ECO:0007669"/>
    <property type="project" value="UniProtKB-EC"/>
</dbReference>
<dbReference type="SUPFAM" id="SSF51621">
    <property type="entry name" value="Phosphoenolpyruvate/pyruvate domain"/>
    <property type="match status" value="1"/>
</dbReference>
<dbReference type="PANTHER" id="PTHR42905:SF7">
    <property type="entry name" value="PHOSPHOENOLPYRUVATE PHOSPHOMUTASE"/>
    <property type="match status" value="1"/>
</dbReference>
<dbReference type="EC" id="5.4.2.9" evidence="2"/>
<evidence type="ECO:0000256" key="4">
    <source>
        <dbReference type="SAM" id="MobiDB-lite"/>
    </source>
</evidence>
<reference evidence="5 6" key="1">
    <citation type="submission" date="2016-10" db="EMBL/GenBank/DDBJ databases">
        <authorList>
            <person name="Varghese N."/>
            <person name="Submissions S."/>
        </authorList>
    </citation>
    <scope>NUCLEOTIDE SEQUENCE [LARGE SCALE GENOMIC DNA]</scope>
    <source>
        <strain evidence="5 6">DSM 21822</strain>
    </source>
</reference>
<organism evidence="5 6">
    <name type="scientific">Neomesorhizobium albiziae</name>
    <dbReference type="NCBI Taxonomy" id="335020"/>
    <lineage>
        <taxon>Bacteria</taxon>
        <taxon>Pseudomonadati</taxon>
        <taxon>Pseudomonadota</taxon>
        <taxon>Alphaproteobacteria</taxon>
        <taxon>Hyphomicrobiales</taxon>
        <taxon>Phyllobacteriaceae</taxon>
        <taxon>Neomesorhizobium</taxon>
    </lineage>
</organism>
<sequence length="322" mass="34922">MSGLRRTRVLSEKGHPPWSPGGNASEGVTTLRDLIRIHDSPSFLMEAHDALSAVIAERAGFKGLWASGLSISSSLGYRDANEASWSEVADVVERMAYAARIPILVDGDSGFGNFNNARLVAGRLRKRGASGICIEDKAFPKMNSFISDRHPLADIEEFCGRLRAVKDTVLDPDFVLVARIEALIAGHGQDEALDRAHAYAEAGADAILIHSRKSDPTEILAFAGSWQNRLPVVIVPTKYFSTPVAEYRAAGISTVIWANHNMRAAIAAMRNICNRIIHEGGIAGIEPDIAPLEELFELMAYDELAAAETRYLWPKAGNGADS</sequence>
<keyword evidence="1" id="KW-0413">Isomerase</keyword>
<keyword evidence="5" id="KW-0670">Pyruvate</keyword>
<evidence type="ECO:0000256" key="1">
    <source>
        <dbReference type="ARBA" id="ARBA00023235"/>
    </source>
</evidence>